<evidence type="ECO:0000313" key="2">
    <source>
        <dbReference type="EMBL" id="CRG84312.1"/>
    </source>
</evidence>
<feature type="region of interest" description="Disordered" evidence="1">
    <location>
        <begin position="647"/>
        <end position="673"/>
    </location>
</feature>
<feature type="region of interest" description="Disordered" evidence="1">
    <location>
        <begin position="208"/>
        <end position="266"/>
    </location>
</feature>
<name>A0A0U1LMK6_TALIS</name>
<organism evidence="2 3">
    <name type="scientific">Talaromyces islandicus</name>
    <name type="common">Penicillium islandicum</name>
    <dbReference type="NCBI Taxonomy" id="28573"/>
    <lineage>
        <taxon>Eukaryota</taxon>
        <taxon>Fungi</taxon>
        <taxon>Dikarya</taxon>
        <taxon>Ascomycota</taxon>
        <taxon>Pezizomycotina</taxon>
        <taxon>Eurotiomycetes</taxon>
        <taxon>Eurotiomycetidae</taxon>
        <taxon>Eurotiales</taxon>
        <taxon>Trichocomaceae</taxon>
        <taxon>Talaromyces</taxon>
        <taxon>Talaromyces sect. Islandici</taxon>
    </lineage>
</organism>
<reference evidence="2 3" key="1">
    <citation type="submission" date="2015-04" db="EMBL/GenBank/DDBJ databases">
        <authorList>
            <person name="Syromyatnikov M.Y."/>
            <person name="Popov V.N."/>
        </authorList>
    </citation>
    <scope>NUCLEOTIDE SEQUENCE [LARGE SCALE GENOMIC DNA]</scope>
    <source>
        <strain evidence="2">WF-38-12</strain>
    </source>
</reference>
<dbReference type="InterPro" id="IPR018606">
    <property type="entry name" value="Arb1"/>
</dbReference>
<dbReference type="AlphaFoldDB" id="A0A0U1LMK6"/>
<dbReference type="GO" id="GO:0033167">
    <property type="term" value="C:ARC complex"/>
    <property type="evidence" value="ECO:0007669"/>
    <property type="project" value="InterPro"/>
</dbReference>
<keyword evidence="3" id="KW-1185">Reference proteome</keyword>
<dbReference type="STRING" id="28573.A0A0U1LMK6"/>
<accession>A0A0U1LMK6</accession>
<dbReference type="OrthoDB" id="435402at2759"/>
<evidence type="ECO:0000256" key="1">
    <source>
        <dbReference type="SAM" id="MobiDB-lite"/>
    </source>
</evidence>
<dbReference type="Proteomes" id="UP000054383">
    <property type="component" value="Unassembled WGS sequence"/>
</dbReference>
<feature type="compositionally biased region" description="Basic residues" evidence="1">
    <location>
        <begin position="240"/>
        <end position="254"/>
    </location>
</feature>
<evidence type="ECO:0000313" key="3">
    <source>
        <dbReference type="Proteomes" id="UP000054383"/>
    </source>
</evidence>
<dbReference type="GO" id="GO:0031047">
    <property type="term" value="P:regulatory ncRNA-mediated gene silencing"/>
    <property type="evidence" value="ECO:0007669"/>
    <property type="project" value="InterPro"/>
</dbReference>
<dbReference type="EMBL" id="CVMT01000001">
    <property type="protein sequence ID" value="CRG84312.1"/>
    <property type="molecule type" value="Genomic_DNA"/>
</dbReference>
<protein>
    <submittedName>
        <fullName evidence="2">Uncharacterized protein</fullName>
    </submittedName>
</protein>
<gene>
    <name evidence="2" type="ORF">PISL3812_01611</name>
</gene>
<dbReference type="Pfam" id="PF09692">
    <property type="entry name" value="Arb1"/>
    <property type="match status" value="1"/>
</dbReference>
<sequence>MRASFRLALHRHVLRPPIWAIGLLTGSLWLSLLPGLGTAGKRVLARPHRSKSGLCLTIQGWSAGSFSEFRLRVLERLICRTSSSQAHRFGNVHGGSGLNRPLAAKLRNVLTRSAYVPEIYETQAHVSSVFAAARFGKRTLNSPVYSLPSFITYLSFPLLPSYPLNPQLSLSLDLVPIFSLTSTPTLPTIFPTFLAFITISRYNRLPHMEPSQEPSVDVEGVEENQPAAKEEVPVQLTEKQKRKLAMKEKHKNNPKSKSAGQPKPTGFEEYFAEAPISPEEHYHELNIYSKDRPALYRLQDALSKYQRTRKLMNERMTVFVHYLRYGGVEVGAKMFGGISEREMKEMDNEEITAARSQTDISVDKLKLDIDFELVVKGFLSSYFPDYLQPESLKEIQMATATIRNWLNYLLYRKVVPEYEDSIKSAISFCALAEKQLWDNRCLLLAGPGDFNKACSFLYGGQYFDPKARKDASEMWKGDNQSGPPMTEEIAHKVMKFGLVCTCTDEQSSSFINTAHVSARPIEDIDGFEVTEILPVGEKVWDFYTLHAPDLNPVGKLRGKAWRTPNGAKVDLAPGEKLPNIDNLEFEFVVEETLLRHCYVGMKVDTTVWEMSFGMHFFDEIIAAYSSFYTVLWNDLMIGWKEPRFVDKDSENEEEEGKLDKTAAGAEANHDEDE</sequence>
<proteinExistence type="predicted"/>